<gene>
    <name evidence="3" type="ORF">C0W53_08750</name>
</gene>
<dbReference type="PANTHER" id="PTHR37423">
    <property type="entry name" value="SOLUBLE LYTIC MUREIN TRANSGLYCOSYLASE-RELATED"/>
    <property type="match status" value="1"/>
</dbReference>
<comment type="similarity">
    <text evidence="1">Belongs to the transglycosylase Slt family.</text>
</comment>
<proteinExistence type="inferred from homology"/>
<feature type="domain" description="Transglycosylase SLT" evidence="2">
    <location>
        <begin position="308"/>
        <end position="433"/>
    </location>
</feature>
<name>A0AAX0YXK6_9GAMM</name>
<dbReference type="EMBL" id="PYOZ01000004">
    <property type="protein sequence ID" value="PSX45516.1"/>
    <property type="molecule type" value="Genomic_DNA"/>
</dbReference>
<dbReference type="Proteomes" id="UP000240728">
    <property type="component" value="Unassembled WGS sequence"/>
</dbReference>
<protein>
    <submittedName>
        <fullName evidence="3">Murein transglycosylase</fullName>
    </submittedName>
</protein>
<evidence type="ECO:0000259" key="2">
    <source>
        <dbReference type="Pfam" id="PF01464"/>
    </source>
</evidence>
<accession>A0AAX0YXK6</accession>
<dbReference type="Gene3D" id="1.10.530.10">
    <property type="match status" value="1"/>
</dbReference>
<keyword evidence="4" id="KW-1185">Reference proteome</keyword>
<dbReference type="InterPro" id="IPR008258">
    <property type="entry name" value="Transglycosylase_SLT_dom_1"/>
</dbReference>
<comment type="caution">
    <text evidence="3">The sequence shown here is derived from an EMBL/GenBank/DDBJ whole genome shotgun (WGS) entry which is preliminary data.</text>
</comment>
<evidence type="ECO:0000313" key="3">
    <source>
        <dbReference type="EMBL" id="PSX45516.1"/>
    </source>
</evidence>
<evidence type="ECO:0000256" key="1">
    <source>
        <dbReference type="ARBA" id="ARBA00007734"/>
    </source>
</evidence>
<dbReference type="Pfam" id="PF01464">
    <property type="entry name" value="SLT"/>
    <property type="match status" value="1"/>
</dbReference>
<dbReference type="AlphaFoldDB" id="A0AAX0YXK6"/>
<organism evidence="3 4">
    <name type="scientific">Photobacterium kishitanii</name>
    <dbReference type="NCBI Taxonomy" id="318456"/>
    <lineage>
        <taxon>Bacteria</taxon>
        <taxon>Pseudomonadati</taxon>
        <taxon>Pseudomonadota</taxon>
        <taxon>Gammaproteobacteria</taxon>
        <taxon>Vibrionales</taxon>
        <taxon>Vibrionaceae</taxon>
        <taxon>Photobacterium</taxon>
    </lineage>
</organism>
<dbReference type="SUPFAM" id="SSF53955">
    <property type="entry name" value="Lysozyme-like"/>
    <property type="match status" value="1"/>
</dbReference>
<dbReference type="InterPro" id="IPR023346">
    <property type="entry name" value="Lysozyme-like_dom_sf"/>
</dbReference>
<sequence length="474" mass="54360">MTIAITSMLMSNTVSAKDLFVELESEKKYVNSLSKEKVAEFHLWLNNYLDGYEQWRDAYINDLDIYRSALIEQWGRGDVSDKNKYVEYSDDNQVKKVIDYDNNTVTISVLTDEIINEKKIAQLVPQKIDIDGININLSQADKRIETVNYSFENERKEKRFVIDQIESQMQQLDIQAERLILAETGIPPSFIYQRSNDKKEKLLQSGKKRLLTIVDLYEKKRTELGIERVENKPKLTTPETNNKSVITSQSKIKIEILDSTSKKEFNILAKEKSNDKESVIKPKKIVSYNLLLPANSLQKRAAQYQAIVDKESKRWLIDSAIIMAIIHSESSFKSNAKSYIPAYGLMQVVPTSAGHDVNKYIHKIDAPMEVSDLYVPLVNVETGSAYLNILNNRYLKAITNEQSRMYCMIAAYNTGAGNVARAFNKDRSTNINKAAIVINSMSSQQVYDHLVKNLPYDETKNYLKKVNNRIALYK</sequence>
<dbReference type="CDD" id="cd16893">
    <property type="entry name" value="LT_MltC_MltE"/>
    <property type="match status" value="1"/>
</dbReference>
<dbReference type="PANTHER" id="PTHR37423:SF2">
    <property type="entry name" value="MEMBRANE-BOUND LYTIC MUREIN TRANSGLYCOSYLASE C"/>
    <property type="match status" value="1"/>
</dbReference>
<reference evidence="3 4" key="1">
    <citation type="submission" date="2018-01" db="EMBL/GenBank/DDBJ databases">
        <title>Whole genome sequencing of Histamine producing bacteria.</title>
        <authorList>
            <person name="Butler K."/>
        </authorList>
    </citation>
    <scope>NUCLEOTIDE SEQUENCE [LARGE SCALE GENOMIC DNA]</scope>
    <source>
        <strain evidence="3 4">A1-4</strain>
    </source>
</reference>
<evidence type="ECO:0000313" key="4">
    <source>
        <dbReference type="Proteomes" id="UP000240728"/>
    </source>
</evidence>